<dbReference type="Gene3D" id="3.50.50.60">
    <property type="entry name" value="FAD/NAD(P)-binding domain"/>
    <property type="match status" value="1"/>
</dbReference>
<evidence type="ECO:0000256" key="3">
    <source>
        <dbReference type="ARBA" id="ARBA00022827"/>
    </source>
</evidence>
<evidence type="ECO:0008006" key="8">
    <source>
        <dbReference type="Google" id="ProtNLM"/>
    </source>
</evidence>
<dbReference type="PRINTS" id="PR00419">
    <property type="entry name" value="ADXRDTASE"/>
</dbReference>
<evidence type="ECO:0000256" key="5">
    <source>
        <dbReference type="SAM" id="Phobius"/>
    </source>
</evidence>
<dbReference type="GO" id="GO:0050660">
    <property type="term" value="F:flavin adenine dinucleotide binding"/>
    <property type="evidence" value="ECO:0007669"/>
    <property type="project" value="InterPro"/>
</dbReference>
<evidence type="ECO:0000256" key="1">
    <source>
        <dbReference type="ARBA" id="ARBA00009183"/>
    </source>
</evidence>
<keyword evidence="7" id="KW-1185">Reference proteome</keyword>
<dbReference type="Proteomes" id="UP001214603">
    <property type="component" value="Chromosome 8"/>
</dbReference>
<dbReference type="InterPro" id="IPR020946">
    <property type="entry name" value="Flavin_mOase-like"/>
</dbReference>
<dbReference type="PANTHER" id="PTHR23023">
    <property type="entry name" value="DIMETHYLANILINE MONOOXYGENASE"/>
    <property type="match status" value="1"/>
</dbReference>
<dbReference type="InterPro" id="IPR050346">
    <property type="entry name" value="FMO-like"/>
</dbReference>
<dbReference type="InterPro" id="IPR036188">
    <property type="entry name" value="FAD/NAD-bd_sf"/>
</dbReference>
<dbReference type="GO" id="GO:0050661">
    <property type="term" value="F:NADP binding"/>
    <property type="evidence" value="ECO:0007669"/>
    <property type="project" value="InterPro"/>
</dbReference>
<sequence length="537" mass="61182">MLCCCLCWIFSIINAIALYFYEAVEVLISYFFSPLPPKQPEDKFGHVAVIGAGISGISSASQLVSQGFQVTIFEAESETGGIWSNVNKTSGLQINSIMYRFHPLVHWTAWYPHRDEILENVRKIWKIYGLKDRTRFNTKVEKVERAPSSTKLEGNKGHTRWIINGNQSEVFDGIVATIGTCGKPKMIHLPGEKNFKGKIVHSSELDSIDFKGKNVLIVGGGASGIEALELAVHNGANKPTIIARSDKWIIPRNFLTDCLLSLNPFGREMPLSFIPEFLIKTFHYRNLSEKMSPTHGFYTDTPIVNNSALSFVREGKADYQRGDVLDVKSDGIEWNARRRDQEKGSEGEKKFSKADVIVLACGFERPSLDFLPDDLFPKEYQPPNMYLQVFPVEDWSICCTNSTFQNAVGTVGHIHIGIYARILSLFLNDPKSRPSPHDMRLWVDCIRFIKERAPGGQFEFFTYMELCLWFVLFLCLRPRRMKYVFYVLNGYGFWTEDSKTHKPTFRLTISNILYRLRHGMVSNKAGIVLEQIPEKND</sequence>
<keyword evidence="2" id="KW-0285">Flavoprotein</keyword>
<keyword evidence="5" id="KW-1133">Transmembrane helix</keyword>
<name>A0AAF0E7J7_9BASI</name>
<keyword evidence="4" id="KW-0560">Oxidoreductase</keyword>
<dbReference type="EMBL" id="CP119941">
    <property type="protein sequence ID" value="WFD04438.1"/>
    <property type="molecule type" value="Genomic_DNA"/>
</dbReference>
<dbReference type="SUPFAM" id="SSF51971">
    <property type="entry name" value="Nucleotide-binding domain"/>
    <property type="match status" value="1"/>
</dbReference>
<dbReference type="SUPFAM" id="SSF51905">
    <property type="entry name" value="FAD/NAD(P)-binding domain"/>
    <property type="match status" value="1"/>
</dbReference>
<feature type="transmembrane region" description="Helical" evidence="5">
    <location>
        <begin position="460"/>
        <end position="476"/>
    </location>
</feature>
<comment type="similarity">
    <text evidence="1">Belongs to the FMO family.</text>
</comment>
<gene>
    <name evidence="6" type="ORF">MOBT1_003148</name>
</gene>
<keyword evidence="5" id="KW-0812">Transmembrane</keyword>
<dbReference type="AlphaFoldDB" id="A0AAF0E7J7"/>
<evidence type="ECO:0000313" key="7">
    <source>
        <dbReference type="Proteomes" id="UP001214603"/>
    </source>
</evidence>
<keyword evidence="3" id="KW-0274">FAD</keyword>
<organism evidence="6 7">
    <name type="scientific">Malassezia obtusa</name>
    <dbReference type="NCBI Taxonomy" id="76774"/>
    <lineage>
        <taxon>Eukaryota</taxon>
        <taxon>Fungi</taxon>
        <taxon>Dikarya</taxon>
        <taxon>Basidiomycota</taxon>
        <taxon>Ustilaginomycotina</taxon>
        <taxon>Malasseziomycetes</taxon>
        <taxon>Malasseziales</taxon>
        <taxon>Malasseziaceae</taxon>
        <taxon>Malassezia</taxon>
    </lineage>
</organism>
<evidence type="ECO:0000313" key="6">
    <source>
        <dbReference type="EMBL" id="WFD04438.1"/>
    </source>
</evidence>
<evidence type="ECO:0000256" key="4">
    <source>
        <dbReference type="ARBA" id="ARBA00023002"/>
    </source>
</evidence>
<protein>
    <recommendedName>
        <fullName evidence="8">Flavin-containing monooxygenase</fullName>
    </recommendedName>
</protein>
<evidence type="ECO:0000256" key="2">
    <source>
        <dbReference type="ARBA" id="ARBA00022630"/>
    </source>
</evidence>
<proteinExistence type="inferred from homology"/>
<keyword evidence="5" id="KW-0472">Membrane</keyword>
<accession>A0AAF0E7J7</accession>
<reference evidence="6" key="1">
    <citation type="submission" date="2023-03" db="EMBL/GenBank/DDBJ databases">
        <title>Mating type loci evolution in Malassezia.</title>
        <authorList>
            <person name="Coelho M.A."/>
        </authorList>
    </citation>
    <scope>NUCLEOTIDE SEQUENCE</scope>
    <source>
        <strain evidence="6">CBS 7876</strain>
    </source>
</reference>
<dbReference type="GO" id="GO:0004499">
    <property type="term" value="F:N,N-dimethylaniline monooxygenase activity"/>
    <property type="evidence" value="ECO:0007669"/>
    <property type="project" value="InterPro"/>
</dbReference>
<dbReference type="Pfam" id="PF00743">
    <property type="entry name" value="FMO-like"/>
    <property type="match status" value="1"/>
</dbReference>